<feature type="compositionally biased region" description="Polar residues" evidence="1">
    <location>
        <begin position="44"/>
        <end position="61"/>
    </location>
</feature>
<feature type="region of interest" description="Disordered" evidence="1">
    <location>
        <begin position="43"/>
        <end position="77"/>
    </location>
</feature>
<dbReference type="GO" id="GO:0008270">
    <property type="term" value="F:zinc ion binding"/>
    <property type="evidence" value="ECO:0007669"/>
    <property type="project" value="InterPro"/>
</dbReference>
<feature type="compositionally biased region" description="Basic and acidic residues" evidence="1">
    <location>
        <begin position="206"/>
        <end position="217"/>
    </location>
</feature>
<comment type="caution">
    <text evidence="3">The sequence shown here is derived from an EMBL/GenBank/DDBJ whole genome shotgun (WGS) entry which is preliminary data.</text>
</comment>
<feature type="domain" description="CCHC-type" evidence="2">
    <location>
        <begin position="25"/>
        <end position="36"/>
    </location>
</feature>
<reference evidence="3 4" key="1">
    <citation type="journal article" date="2019" name="Commun. Biol.">
        <title>The bagworm genome reveals a unique fibroin gene that provides high tensile strength.</title>
        <authorList>
            <person name="Kono N."/>
            <person name="Nakamura H."/>
            <person name="Ohtoshi R."/>
            <person name="Tomita M."/>
            <person name="Numata K."/>
            <person name="Arakawa K."/>
        </authorList>
    </citation>
    <scope>NUCLEOTIDE SEQUENCE [LARGE SCALE GENOMIC DNA]</scope>
</reference>
<proteinExistence type="predicted"/>
<dbReference type="EMBL" id="BGZK01003329">
    <property type="protein sequence ID" value="GBP00008.1"/>
    <property type="molecule type" value="Genomic_DNA"/>
</dbReference>
<sequence>MYSSNGTIRSNRPRNQIRGTARELVCFKCNQPGHWAGNVIVTRARTSNKSPNSTVKSSRSNNEGEKLSNERTRDDKKMQVDNNIEVVLYNKSKVRPASSLLIPHKAVRQNCVMHKAPEAEVERKHKNSIENGIEMFSKAYTDIALAHERINNEYREEEAMNVFPGESTPEAKKLKGVSTTLGIVKLDVDQCLLVIGFVVPSPREQSSSRDERTRFDKTTPLGNRSNSSVHRFGIKSNL</sequence>
<gene>
    <name evidence="3" type="ORF">EVAR_64386_1</name>
</gene>
<dbReference type="Proteomes" id="UP000299102">
    <property type="component" value="Unassembled WGS sequence"/>
</dbReference>
<evidence type="ECO:0000256" key="1">
    <source>
        <dbReference type="SAM" id="MobiDB-lite"/>
    </source>
</evidence>
<feature type="region of interest" description="Disordered" evidence="1">
    <location>
        <begin position="203"/>
        <end position="228"/>
    </location>
</feature>
<protein>
    <recommendedName>
        <fullName evidence="2">CCHC-type domain-containing protein</fullName>
    </recommendedName>
</protein>
<evidence type="ECO:0000259" key="2">
    <source>
        <dbReference type="Pfam" id="PF00098"/>
    </source>
</evidence>
<name>A0A4C1SFQ9_EUMVA</name>
<dbReference type="Pfam" id="PF00098">
    <property type="entry name" value="zf-CCHC"/>
    <property type="match status" value="1"/>
</dbReference>
<evidence type="ECO:0000313" key="4">
    <source>
        <dbReference type="Proteomes" id="UP000299102"/>
    </source>
</evidence>
<feature type="compositionally biased region" description="Basic and acidic residues" evidence="1">
    <location>
        <begin position="62"/>
        <end position="77"/>
    </location>
</feature>
<dbReference type="InterPro" id="IPR001878">
    <property type="entry name" value="Znf_CCHC"/>
</dbReference>
<dbReference type="GO" id="GO:0003676">
    <property type="term" value="F:nucleic acid binding"/>
    <property type="evidence" value="ECO:0007669"/>
    <property type="project" value="InterPro"/>
</dbReference>
<accession>A0A4C1SFQ9</accession>
<evidence type="ECO:0000313" key="3">
    <source>
        <dbReference type="EMBL" id="GBP00008.1"/>
    </source>
</evidence>
<keyword evidence="4" id="KW-1185">Reference proteome</keyword>
<dbReference type="AlphaFoldDB" id="A0A4C1SFQ9"/>
<organism evidence="3 4">
    <name type="scientific">Eumeta variegata</name>
    <name type="common">Bagworm moth</name>
    <name type="synonym">Eumeta japonica</name>
    <dbReference type="NCBI Taxonomy" id="151549"/>
    <lineage>
        <taxon>Eukaryota</taxon>
        <taxon>Metazoa</taxon>
        <taxon>Ecdysozoa</taxon>
        <taxon>Arthropoda</taxon>
        <taxon>Hexapoda</taxon>
        <taxon>Insecta</taxon>
        <taxon>Pterygota</taxon>
        <taxon>Neoptera</taxon>
        <taxon>Endopterygota</taxon>
        <taxon>Lepidoptera</taxon>
        <taxon>Glossata</taxon>
        <taxon>Ditrysia</taxon>
        <taxon>Tineoidea</taxon>
        <taxon>Psychidae</taxon>
        <taxon>Oiketicinae</taxon>
        <taxon>Eumeta</taxon>
    </lineage>
</organism>